<dbReference type="EMBL" id="ABCK01000011">
    <property type="protein sequence ID" value="EDM27140.1"/>
    <property type="molecule type" value="Genomic_DNA"/>
</dbReference>
<comment type="similarity">
    <text evidence="7">Belongs to the gmhB family.</text>
</comment>
<keyword evidence="12" id="KW-1185">Reference proteome</keyword>
<dbReference type="GO" id="GO:0005737">
    <property type="term" value="C:cytoplasm"/>
    <property type="evidence" value="ECO:0007669"/>
    <property type="project" value="UniProtKB-SubCell"/>
</dbReference>
<organism evidence="11 12">
    <name type="scientific">Lentisphaera araneosa HTCC2155</name>
    <dbReference type="NCBI Taxonomy" id="313628"/>
    <lineage>
        <taxon>Bacteria</taxon>
        <taxon>Pseudomonadati</taxon>
        <taxon>Lentisphaerota</taxon>
        <taxon>Lentisphaeria</taxon>
        <taxon>Lentisphaerales</taxon>
        <taxon>Lentisphaeraceae</taxon>
        <taxon>Lentisphaera</taxon>
    </lineage>
</organism>
<evidence type="ECO:0000313" key="11">
    <source>
        <dbReference type="EMBL" id="EDM27140.1"/>
    </source>
</evidence>
<name>A6DMF0_9BACT</name>
<comment type="caution">
    <text evidence="11">The sequence shown here is derived from an EMBL/GenBank/DDBJ whole genome shotgun (WGS) entry which is preliminary data.</text>
</comment>
<dbReference type="STRING" id="313628.LNTAR_15762"/>
<dbReference type="InterPro" id="IPR006543">
    <property type="entry name" value="Histidinol-phos"/>
</dbReference>
<keyword evidence="10" id="KW-0862">Zinc</keyword>
<dbReference type="NCBIfam" id="TIGR01662">
    <property type="entry name" value="HAD-SF-IIIA"/>
    <property type="match status" value="1"/>
</dbReference>
<feature type="binding site" evidence="10">
    <location>
        <position position="9"/>
    </location>
    <ligand>
        <name>Mg(2+)</name>
        <dbReference type="ChEBI" id="CHEBI:18420"/>
    </ligand>
</feature>
<feature type="active site" description="Proton donor" evidence="8">
    <location>
        <position position="9"/>
    </location>
</feature>
<dbReference type="InterPro" id="IPR023214">
    <property type="entry name" value="HAD_sf"/>
</dbReference>
<comment type="cofactor">
    <cofactor evidence="10">
        <name>Zn(2+)</name>
        <dbReference type="ChEBI" id="CHEBI:29105"/>
    </cofactor>
</comment>
<dbReference type="Gene3D" id="3.40.50.1000">
    <property type="entry name" value="HAD superfamily/HAD-like"/>
    <property type="match status" value="1"/>
</dbReference>
<keyword evidence="10" id="KW-0460">Magnesium</keyword>
<dbReference type="PANTHER" id="PTHR42891:SF1">
    <property type="entry name" value="D-GLYCERO-BETA-D-MANNO-HEPTOSE-1,7-BISPHOSPHATE 7-PHOSPHATASE"/>
    <property type="match status" value="1"/>
</dbReference>
<keyword evidence="3 10" id="KW-0479">Metal-binding</keyword>
<evidence type="ECO:0000256" key="6">
    <source>
        <dbReference type="ARBA" id="ARBA00031828"/>
    </source>
</evidence>
<dbReference type="InterPro" id="IPR036412">
    <property type="entry name" value="HAD-like_sf"/>
</dbReference>
<dbReference type="NCBIfam" id="TIGR01656">
    <property type="entry name" value="Histidinol-ppas"/>
    <property type="match status" value="1"/>
</dbReference>
<keyword evidence="2 7" id="KW-0963">Cytoplasm</keyword>
<evidence type="ECO:0000256" key="9">
    <source>
        <dbReference type="PIRSR" id="PIRSR004682-3"/>
    </source>
</evidence>
<dbReference type="Pfam" id="PF00702">
    <property type="entry name" value="Hydrolase"/>
    <property type="match status" value="1"/>
</dbReference>
<evidence type="ECO:0000313" key="12">
    <source>
        <dbReference type="Proteomes" id="UP000004947"/>
    </source>
</evidence>
<dbReference type="eggNOG" id="COG0241">
    <property type="taxonomic scope" value="Bacteria"/>
</dbReference>
<comment type="subcellular location">
    <subcellularLocation>
        <location evidence="1 7">Cytoplasm</location>
    </subcellularLocation>
</comment>
<feature type="binding site" evidence="10">
    <location>
        <position position="7"/>
    </location>
    <ligand>
        <name>Mg(2+)</name>
        <dbReference type="ChEBI" id="CHEBI:18420"/>
    </ligand>
</feature>
<dbReference type="AlphaFoldDB" id="A6DMF0"/>
<dbReference type="SUPFAM" id="SSF56784">
    <property type="entry name" value="HAD-like"/>
    <property type="match status" value="1"/>
</dbReference>
<feature type="binding site" evidence="10">
    <location>
        <position position="90"/>
    </location>
    <ligand>
        <name>Zn(2+)</name>
        <dbReference type="ChEBI" id="CHEBI:29105"/>
    </ligand>
</feature>
<keyword evidence="5 7" id="KW-0119">Carbohydrate metabolism</keyword>
<dbReference type="PANTHER" id="PTHR42891">
    <property type="entry name" value="D-GLYCERO-BETA-D-MANNO-HEPTOSE-1,7-BISPHOSPHATE 7-PHOSPHATASE"/>
    <property type="match status" value="1"/>
</dbReference>
<feature type="site" description="Contributes to substrate recognition" evidence="9">
    <location>
        <position position="101"/>
    </location>
</feature>
<feature type="binding site" evidence="10">
    <location>
        <position position="128"/>
    </location>
    <ligand>
        <name>Mg(2+)</name>
        <dbReference type="ChEBI" id="CHEBI:18420"/>
    </ligand>
</feature>
<dbReference type="InterPro" id="IPR004446">
    <property type="entry name" value="Heptose_bisP_phosphatase"/>
</dbReference>
<dbReference type="EC" id="3.1.3.-" evidence="7"/>
<evidence type="ECO:0000256" key="7">
    <source>
        <dbReference type="PIRNR" id="PIRNR004682"/>
    </source>
</evidence>
<evidence type="ECO:0000256" key="4">
    <source>
        <dbReference type="ARBA" id="ARBA00022801"/>
    </source>
</evidence>
<proteinExistence type="inferred from homology"/>
<dbReference type="PIRSF" id="PIRSF004682">
    <property type="entry name" value="GmhB"/>
    <property type="match status" value="1"/>
</dbReference>
<feature type="site" description="Stabilizes the phosphoryl group" evidence="9">
    <location>
        <position position="51"/>
    </location>
</feature>
<protein>
    <recommendedName>
        <fullName evidence="6 7">D,D-heptose 1,7-bisphosphate phosphatase</fullName>
        <ecNumber evidence="7">3.1.3.-</ecNumber>
    </recommendedName>
</protein>
<dbReference type="GO" id="GO:0005975">
    <property type="term" value="P:carbohydrate metabolic process"/>
    <property type="evidence" value="ECO:0007669"/>
    <property type="project" value="InterPro"/>
</dbReference>
<dbReference type="GO" id="GO:0046872">
    <property type="term" value="F:metal ion binding"/>
    <property type="evidence" value="ECO:0007669"/>
    <property type="project" value="UniProtKB-KW"/>
</dbReference>
<dbReference type="OrthoDB" id="9781367at2"/>
<dbReference type="GO" id="GO:0016791">
    <property type="term" value="F:phosphatase activity"/>
    <property type="evidence" value="ECO:0007669"/>
    <property type="project" value="InterPro"/>
</dbReference>
<gene>
    <name evidence="11" type="ORF">LNTAR_15762</name>
</gene>
<evidence type="ECO:0000256" key="2">
    <source>
        <dbReference type="ARBA" id="ARBA00022490"/>
    </source>
</evidence>
<dbReference type="CDD" id="cd07503">
    <property type="entry name" value="HAD_HisB-N"/>
    <property type="match status" value="1"/>
</dbReference>
<comment type="cofactor">
    <cofactor evidence="10">
        <name>Mg(2+)</name>
        <dbReference type="ChEBI" id="CHEBI:18420"/>
    </cofactor>
</comment>
<evidence type="ECO:0000256" key="5">
    <source>
        <dbReference type="ARBA" id="ARBA00023277"/>
    </source>
</evidence>
<dbReference type="Proteomes" id="UP000004947">
    <property type="component" value="Unassembled WGS sequence"/>
</dbReference>
<keyword evidence="4 7" id="KW-0378">Hydrolase</keyword>
<feature type="active site" description="Nucleophile" evidence="8">
    <location>
        <position position="7"/>
    </location>
</feature>
<feature type="site" description="Stabilizes the phosphoryl group" evidence="9">
    <location>
        <position position="102"/>
    </location>
</feature>
<dbReference type="InterPro" id="IPR006549">
    <property type="entry name" value="HAD-SF_hydro_IIIA"/>
</dbReference>
<sequence length="163" mass="18080">MKTIFIDRDGCVNVRLVGNWVMTWDDFEFMPGAISGIAALKKAGYRLILVTNQRCINLGKFSEEKLNALHDKMQNELKNEGGFFDSIYHCPHDRDENCGCRKPEPGMLLKAAEDFGDIDLSKSIMLGDQESDRLASEAAGVGNFYQISSEQTIADAAKTILAP</sequence>
<feature type="binding site" evidence="10">
    <location>
        <position position="92"/>
    </location>
    <ligand>
        <name>Zn(2+)</name>
        <dbReference type="ChEBI" id="CHEBI:29105"/>
    </ligand>
</feature>
<evidence type="ECO:0000256" key="3">
    <source>
        <dbReference type="ARBA" id="ARBA00022723"/>
    </source>
</evidence>
<accession>A6DMF0</accession>
<dbReference type="RefSeq" id="WP_007279048.1">
    <property type="nucleotide sequence ID" value="NZ_ABCK01000011.1"/>
</dbReference>
<evidence type="ECO:0000256" key="8">
    <source>
        <dbReference type="PIRSR" id="PIRSR004682-1"/>
    </source>
</evidence>
<evidence type="ECO:0000256" key="1">
    <source>
        <dbReference type="ARBA" id="ARBA00004496"/>
    </source>
</evidence>
<evidence type="ECO:0000256" key="10">
    <source>
        <dbReference type="PIRSR" id="PIRSR004682-4"/>
    </source>
</evidence>
<reference evidence="11 12" key="1">
    <citation type="journal article" date="2010" name="J. Bacteriol.">
        <title>Genome sequence of Lentisphaera araneosa HTCC2155T, the type species of the order Lentisphaerales in the phylum Lentisphaerae.</title>
        <authorList>
            <person name="Thrash J.C."/>
            <person name="Cho J.C."/>
            <person name="Vergin K.L."/>
            <person name="Morris R.M."/>
            <person name="Giovannoni S.J."/>
        </authorList>
    </citation>
    <scope>NUCLEOTIDE SEQUENCE [LARGE SCALE GENOMIC DNA]</scope>
    <source>
        <strain evidence="11 12">HTCC2155</strain>
    </source>
</reference>
<feature type="binding site" evidence="10">
    <location>
        <position position="100"/>
    </location>
    <ligand>
        <name>Zn(2+)</name>
        <dbReference type="ChEBI" id="CHEBI:29105"/>
    </ligand>
</feature>
<feature type="binding site" evidence="10">
    <location>
        <position position="98"/>
    </location>
    <ligand>
        <name>Zn(2+)</name>
        <dbReference type="ChEBI" id="CHEBI:29105"/>
    </ligand>
</feature>